<protein>
    <recommendedName>
        <fullName evidence="4">Major facilitator superfamily (MFS) profile domain-containing protein</fullName>
    </recommendedName>
</protein>
<keyword evidence="1" id="KW-0812">Transmembrane</keyword>
<proteinExistence type="predicted"/>
<dbReference type="GeneID" id="73046057"/>
<dbReference type="AlphaFoldDB" id="A0ABD5PX65"/>
<feature type="transmembrane region" description="Helical" evidence="1">
    <location>
        <begin position="12"/>
        <end position="30"/>
    </location>
</feature>
<reference evidence="2 3" key="1">
    <citation type="journal article" date="2019" name="Int. J. Syst. Evol. Microbiol.">
        <title>The Global Catalogue of Microorganisms (GCM) 10K type strain sequencing project: providing services to taxonomists for standard genome sequencing and annotation.</title>
        <authorList>
            <consortium name="The Broad Institute Genomics Platform"/>
            <consortium name="The Broad Institute Genome Sequencing Center for Infectious Disease"/>
            <person name="Wu L."/>
            <person name="Ma J."/>
        </authorList>
    </citation>
    <scope>NUCLEOTIDE SEQUENCE [LARGE SCALE GENOMIC DNA]</scope>
    <source>
        <strain evidence="2 3">XZYJ18</strain>
    </source>
</reference>
<evidence type="ECO:0008006" key="4">
    <source>
        <dbReference type="Google" id="ProtNLM"/>
    </source>
</evidence>
<keyword evidence="3" id="KW-1185">Reference proteome</keyword>
<keyword evidence="1" id="KW-1133">Transmembrane helix</keyword>
<feature type="transmembrane region" description="Helical" evidence="1">
    <location>
        <begin position="36"/>
        <end position="54"/>
    </location>
</feature>
<sequence>MDDALRKRLDAIIVLLVVVAVLLALTLISVGGGGLFVLALLLGFVAVTVTYSILAGDGEPIGPADEG</sequence>
<organism evidence="2 3">
    <name type="scientific">Halorussus aquaticus</name>
    <dbReference type="NCBI Taxonomy" id="2953748"/>
    <lineage>
        <taxon>Archaea</taxon>
        <taxon>Methanobacteriati</taxon>
        <taxon>Methanobacteriota</taxon>
        <taxon>Stenosarchaea group</taxon>
        <taxon>Halobacteria</taxon>
        <taxon>Halobacteriales</taxon>
        <taxon>Haladaptataceae</taxon>
        <taxon>Halorussus</taxon>
    </lineage>
</organism>
<dbReference type="Proteomes" id="UP001595945">
    <property type="component" value="Unassembled WGS sequence"/>
</dbReference>
<gene>
    <name evidence="2" type="ORF">ACFO9K_01360</name>
</gene>
<keyword evidence="1" id="KW-0472">Membrane</keyword>
<dbReference type="RefSeq" id="WP_254267591.1">
    <property type="nucleotide sequence ID" value="NZ_CP100400.1"/>
</dbReference>
<evidence type="ECO:0000256" key="1">
    <source>
        <dbReference type="SAM" id="Phobius"/>
    </source>
</evidence>
<evidence type="ECO:0000313" key="3">
    <source>
        <dbReference type="Proteomes" id="UP001595945"/>
    </source>
</evidence>
<accession>A0ABD5PX65</accession>
<evidence type="ECO:0000313" key="2">
    <source>
        <dbReference type="EMBL" id="MFC4822901.1"/>
    </source>
</evidence>
<dbReference type="EMBL" id="JBHSHT010000001">
    <property type="protein sequence ID" value="MFC4822901.1"/>
    <property type="molecule type" value="Genomic_DNA"/>
</dbReference>
<comment type="caution">
    <text evidence="2">The sequence shown here is derived from an EMBL/GenBank/DDBJ whole genome shotgun (WGS) entry which is preliminary data.</text>
</comment>
<name>A0ABD5PX65_9EURY</name>